<evidence type="ECO:0000256" key="4">
    <source>
        <dbReference type="ARBA" id="ARBA00022801"/>
    </source>
</evidence>
<evidence type="ECO:0000313" key="8">
    <source>
        <dbReference type="EMBL" id="EAY31101.1"/>
    </source>
</evidence>
<dbReference type="PANTHER" id="PTHR34990">
    <property type="entry name" value="UDP-2,3-DIACYLGLUCOSAMINE HYDROLASE-RELATED"/>
    <property type="match status" value="1"/>
</dbReference>
<dbReference type="GO" id="GO:0016020">
    <property type="term" value="C:membrane"/>
    <property type="evidence" value="ECO:0007669"/>
    <property type="project" value="GOC"/>
</dbReference>
<dbReference type="Proteomes" id="UP000004095">
    <property type="component" value="Unassembled WGS sequence"/>
</dbReference>
<dbReference type="GO" id="GO:0046872">
    <property type="term" value="F:metal ion binding"/>
    <property type="evidence" value="ECO:0007669"/>
    <property type="project" value="UniProtKB-KW"/>
</dbReference>
<gene>
    <name evidence="8" type="ORF">M23134_07509</name>
</gene>
<feature type="domain" description="Calcineurin-like phosphoesterase" evidence="7">
    <location>
        <begin position="4"/>
        <end position="204"/>
    </location>
</feature>
<dbReference type="GO" id="GO:0009245">
    <property type="term" value="P:lipid A biosynthetic process"/>
    <property type="evidence" value="ECO:0007669"/>
    <property type="project" value="TreeGrafter"/>
</dbReference>
<dbReference type="Gene3D" id="3.60.21.10">
    <property type="match status" value="1"/>
</dbReference>
<keyword evidence="6" id="KW-0464">Manganese</keyword>
<dbReference type="CDD" id="cd07398">
    <property type="entry name" value="MPP_YbbF-LpxH"/>
    <property type="match status" value="1"/>
</dbReference>
<proteinExistence type="predicted"/>
<accession>A1ZEZ9</accession>
<keyword evidence="2" id="KW-0997">Cell inner membrane</keyword>
<dbReference type="PANTHER" id="PTHR34990:SF1">
    <property type="entry name" value="UDP-2,3-DIACYLGLUCOSAMINE HYDROLASE"/>
    <property type="match status" value="1"/>
</dbReference>
<dbReference type="AlphaFoldDB" id="A1ZEZ9"/>
<evidence type="ECO:0000256" key="2">
    <source>
        <dbReference type="ARBA" id="ARBA00022519"/>
    </source>
</evidence>
<evidence type="ECO:0000256" key="5">
    <source>
        <dbReference type="ARBA" id="ARBA00023136"/>
    </source>
</evidence>
<dbReference type="EMBL" id="AAWS01000004">
    <property type="protein sequence ID" value="EAY31101.1"/>
    <property type="molecule type" value="Genomic_DNA"/>
</dbReference>
<evidence type="ECO:0000259" key="7">
    <source>
        <dbReference type="Pfam" id="PF00149"/>
    </source>
</evidence>
<dbReference type="InterPro" id="IPR043461">
    <property type="entry name" value="LpxH-like"/>
</dbReference>
<keyword evidence="5" id="KW-0472">Membrane</keyword>
<keyword evidence="9" id="KW-1185">Reference proteome</keyword>
<evidence type="ECO:0000256" key="3">
    <source>
        <dbReference type="ARBA" id="ARBA00022723"/>
    </source>
</evidence>
<sequence length="254" mass="29953">MFFASDFHLGTPTYEQSRIREYKIVKWLRSIQAEASAVFLVGDIFDFWFEYKRAIPKGFARLQGTLAEFTDSGIPVVFFTGNHDLWMFDYFTQELGVDVYHQPQVWTINQKKFYVGHGDGLGPGDHTYKRLKKVFTNKFAQWLFARLHPNFGIGLADRWSKKSRATNMKKDDQFFGEDEWLWQYAKELEKTIHHDYYIFGHRHLPLDLPVNENSRYINLGEWLHFQTYACFDGTNVVLEAFEKDLPGVYLSDLT</sequence>
<keyword evidence="3" id="KW-0479">Metal-binding</keyword>
<dbReference type="eggNOG" id="COG2908">
    <property type="taxonomic scope" value="Bacteria"/>
</dbReference>
<keyword evidence="1" id="KW-1003">Cell membrane</keyword>
<evidence type="ECO:0000256" key="6">
    <source>
        <dbReference type="ARBA" id="ARBA00023211"/>
    </source>
</evidence>
<dbReference type="InterPro" id="IPR004843">
    <property type="entry name" value="Calcineurin-like_PHP"/>
</dbReference>
<evidence type="ECO:0000256" key="1">
    <source>
        <dbReference type="ARBA" id="ARBA00022475"/>
    </source>
</evidence>
<comment type="caution">
    <text evidence="8">The sequence shown here is derived from an EMBL/GenBank/DDBJ whole genome shotgun (WGS) entry which is preliminary data.</text>
</comment>
<dbReference type="GO" id="GO:0008758">
    <property type="term" value="F:UDP-2,3-diacylglucosamine hydrolase activity"/>
    <property type="evidence" value="ECO:0007669"/>
    <property type="project" value="TreeGrafter"/>
</dbReference>
<dbReference type="InterPro" id="IPR029052">
    <property type="entry name" value="Metallo-depent_PP-like"/>
</dbReference>
<name>A1ZEZ9_MICM2</name>
<protein>
    <submittedName>
        <fullName evidence="8">UDP-2,3-diacylglucosamine hydrolase</fullName>
    </submittedName>
</protein>
<dbReference type="SUPFAM" id="SSF56300">
    <property type="entry name" value="Metallo-dependent phosphatases"/>
    <property type="match status" value="1"/>
</dbReference>
<dbReference type="Pfam" id="PF00149">
    <property type="entry name" value="Metallophos"/>
    <property type="match status" value="1"/>
</dbReference>
<keyword evidence="4 8" id="KW-0378">Hydrolase</keyword>
<evidence type="ECO:0000313" key="9">
    <source>
        <dbReference type="Proteomes" id="UP000004095"/>
    </source>
</evidence>
<organism evidence="8 9">
    <name type="scientific">Microscilla marina ATCC 23134</name>
    <dbReference type="NCBI Taxonomy" id="313606"/>
    <lineage>
        <taxon>Bacteria</taxon>
        <taxon>Pseudomonadati</taxon>
        <taxon>Bacteroidota</taxon>
        <taxon>Cytophagia</taxon>
        <taxon>Cytophagales</taxon>
        <taxon>Microscillaceae</taxon>
        <taxon>Microscilla</taxon>
    </lineage>
</organism>
<reference evidence="8 9" key="1">
    <citation type="submission" date="2007-01" db="EMBL/GenBank/DDBJ databases">
        <authorList>
            <person name="Haygood M."/>
            <person name="Podell S."/>
            <person name="Anderson C."/>
            <person name="Hopkinson B."/>
            <person name="Roe K."/>
            <person name="Barbeau K."/>
            <person name="Gaasterland T."/>
            <person name="Ferriera S."/>
            <person name="Johnson J."/>
            <person name="Kravitz S."/>
            <person name="Beeson K."/>
            <person name="Sutton G."/>
            <person name="Rogers Y.-H."/>
            <person name="Friedman R."/>
            <person name="Frazier M."/>
            <person name="Venter J.C."/>
        </authorList>
    </citation>
    <scope>NUCLEOTIDE SEQUENCE [LARGE SCALE GENOMIC DNA]</scope>
    <source>
        <strain evidence="8 9">ATCC 23134</strain>
    </source>
</reference>